<keyword evidence="7" id="KW-1133">Transmembrane helix</keyword>
<dbReference type="RefSeq" id="XP_026598960.1">
    <property type="nucleotide sequence ID" value="XM_026752517.1"/>
</dbReference>
<keyword evidence="6 12" id="KW-0479">Metal-binding</keyword>
<keyword evidence="11" id="KW-0472">Membrane</keyword>
<evidence type="ECO:0000256" key="3">
    <source>
        <dbReference type="ARBA" id="ARBA00010617"/>
    </source>
</evidence>
<dbReference type="GO" id="GO:0044550">
    <property type="term" value="P:secondary metabolite biosynthetic process"/>
    <property type="evidence" value="ECO:0007669"/>
    <property type="project" value="UniProtKB-ARBA"/>
</dbReference>
<gene>
    <name evidence="14" type="ORF">DSM5745_10501</name>
</gene>
<comment type="similarity">
    <text evidence="3 13">Belongs to the cytochrome P450 family.</text>
</comment>
<evidence type="ECO:0000256" key="12">
    <source>
        <dbReference type="PIRSR" id="PIRSR602401-1"/>
    </source>
</evidence>
<evidence type="ECO:0000256" key="10">
    <source>
        <dbReference type="ARBA" id="ARBA00023033"/>
    </source>
</evidence>
<keyword evidence="8 13" id="KW-0560">Oxidoreductase</keyword>
<dbReference type="InterPro" id="IPR036396">
    <property type="entry name" value="Cyt_P450_sf"/>
</dbReference>
<dbReference type="STRING" id="1810919.A0A3D8QJ69"/>
<dbReference type="PROSITE" id="PS00086">
    <property type="entry name" value="CYTOCHROME_P450"/>
    <property type="match status" value="1"/>
</dbReference>
<dbReference type="InterPro" id="IPR017972">
    <property type="entry name" value="Cyt_P450_CS"/>
</dbReference>
<keyword evidence="10 13" id="KW-0503">Monooxygenase</keyword>
<proteinExistence type="inferred from homology"/>
<dbReference type="SUPFAM" id="SSF48264">
    <property type="entry name" value="Cytochrome P450"/>
    <property type="match status" value="1"/>
</dbReference>
<dbReference type="OrthoDB" id="6692864at2759"/>
<evidence type="ECO:0000256" key="7">
    <source>
        <dbReference type="ARBA" id="ARBA00022989"/>
    </source>
</evidence>
<evidence type="ECO:0000256" key="11">
    <source>
        <dbReference type="ARBA" id="ARBA00023136"/>
    </source>
</evidence>
<evidence type="ECO:0008006" key="16">
    <source>
        <dbReference type="Google" id="ProtNLM"/>
    </source>
</evidence>
<dbReference type="PRINTS" id="PR00463">
    <property type="entry name" value="EP450I"/>
</dbReference>
<dbReference type="GeneID" id="38120871"/>
<keyword evidence="9 12" id="KW-0408">Iron</keyword>
<dbReference type="AlphaFoldDB" id="A0A3D8QJ69"/>
<dbReference type="GO" id="GO:0005506">
    <property type="term" value="F:iron ion binding"/>
    <property type="evidence" value="ECO:0007669"/>
    <property type="project" value="InterPro"/>
</dbReference>
<feature type="binding site" description="axial binding residue" evidence="12">
    <location>
        <position position="352"/>
    </location>
    <ligand>
        <name>heme</name>
        <dbReference type="ChEBI" id="CHEBI:30413"/>
    </ligand>
    <ligandPart>
        <name>Fe</name>
        <dbReference type="ChEBI" id="CHEBI:18248"/>
    </ligandPart>
</feature>
<dbReference type="Gene3D" id="1.10.630.10">
    <property type="entry name" value="Cytochrome P450"/>
    <property type="match status" value="1"/>
</dbReference>
<accession>A0A3D8QJ69</accession>
<comment type="subcellular location">
    <subcellularLocation>
        <location evidence="2">Membrane</location>
    </subcellularLocation>
</comment>
<dbReference type="GO" id="GO:0016020">
    <property type="term" value="C:membrane"/>
    <property type="evidence" value="ECO:0007669"/>
    <property type="project" value="UniProtKB-SubCell"/>
</dbReference>
<dbReference type="PRINTS" id="PR00385">
    <property type="entry name" value="P450"/>
</dbReference>
<evidence type="ECO:0000313" key="14">
    <source>
        <dbReference type="EMBL" id="RDW61829.1"/>
    </source>
</evidence>
<protein>
    <recommendedName>
        <fullName evidence="16">Cytochrome P450</fullName>
    </recommendedName>
</protein>
<comment type="caution">
    <text evidence="14">The sequence shown here is derived from an EMBL/GenBank/DDBJ whole genome shotgun (WGS) entry which is preliminary data.</text>
</comment>
<evidence type="ECO:0000256" key="2">
    <source>
        <dbReference type="ARBA" id="ARBA00004370"/>
    </source>
</evidence>
<dbReference type="GO" id="GO:0004497">
    <property type="term" value="F:monooxygenase activity"/>
    <property type="evidence" value="ECO:0007669"/>
    <property type="project" value="UniProtKB-KW"/>
</dbReference>
<dbReference type="InterPro" id="IPR001128">
    <property type="entry name" value="Cyt_P450"/>
</dbReference>
<reference evidence="14 15" key="1">
    <citation type="journal article" date="2018" name="IMA Fungus">
        <title>IMA Genome-F 9: Draft genome sequence of Annulohypoxylon stygium, Aspergillus mulundensis, Berkeleyomyces basicola (syn. Thielaviopsis basicola), Ceratocystis smalleyi, two Cercospora beticola strains, Coleophoma cylindrospora, Fusarium fracticaudum, Phialophora cf. hyalina, and Morchella septimelata.</title>
        <authorList>
            <person name="Wingfield B.D."/>
            <person name="Bills G.F."/>
            <person name="Dong Y."/>
            <person name="Huang W."/>
            <person name="Nel W.J."/>
            <person name="Swalarsk-Parry B.S."/>
            <person name="Vaghefi N."/>
            <person name="Wilken P.M."/>
            <person name="An Z."/>
            <person name="de Beer Z.W."/>
            <person name="De Vos L."/>
            <person name="Chen L."/>
            <person name="Duong T.A."/>
            <person name="Gao Y."/>
            <person name="Hammerbacher A."/>
            <person name="Kikkert J.R."/>
            <person name="Li Y."/>
            <person name="Li H."/>
            <person name="Li K."/>
            <person name="Li Q."/>
            <person name="Liu X."/>
            <person name="Ma X."/>
            <person name="Naidoo K."/>
            <person name="Pethybridge S.J."/>
            <person name="Sun J."/>
            <person name="Steenkamp E.T."/>
            <person name="van der Nest M.A."/>
            <person name="van Wyk S."/>
            <person name="Wingfield M.J."/>
            <person name="Xiong C."/>
            <person name="Yue Q."/>
            <person name="Zhang X."/>
        </authorList>
    </citation>
    <scope>NUCLEOTIDE SEQUENCE [LARGE SCALE GENOMIC DNA]</scope>
    <source>
        <strain evidence="14 15">DSM 5745</strain>
    </source>
</reference>
<keyword evidence="15" id="KW-1185">Reference proteome</keyword>
<dbReference type="PANTHER" id="PTHR24305">
    <property type="entry name" value="CYTOCHROME P450"/>
    <property type="match status" value="1"/>
</dbReference>
<dbReference type="Proteomes" id="UP000256690">
    <property type="component" value="Unassembled WGS sequence"/>
</dbReference>
<evidence type="ECO:0000256" key="13">
    <source>
        <dbReference type="RuleBase" id="RU000461"/>
    </source>
</evidence>
<evidence type="ECO:0000313" key="15">
    <source>
        <dbReference type="Proteomes" id="UP000256690"/>
    </source>
</evidence>
<comment type="cofactor">
    <cofactor evidence="1 12">
        <name>heme</name>
        <dbReference type="ChEBI" id="CHEBI:30413"/>
    </cofactor>
</comment>
<dbReference type="GO" id="GO:0020037">
    <property type="term" value="F:heme binding"/>
    <property type="evidence" value="ECO:0007669"/>
    <property type="project" value="InterPro"/>
</dbReference>
<evidence type="ECO:0000256" key="5">
    <source>
        <dbReference type="ARBA" id="ARBA00022692"/>
    </source>
</evidence>
<dbReference type="PANTHER" id="PTHR24305:SF112">
    <property type="entry name" value="L-ORNITHINE-N5-MONOOXYGENASE (EUROFUNG)"/>
    <property type="match status" value="1"/>
</dbReference>
<evidence type="ECO:0000256" key="9">
    <source>
        <dbReference type="ARBA" id="ARBA00023004"/>
    </source>
</evidence>
<evidence type="ECO:0000256" key="6">
    <source>
        <dbReference type="ARBA" id="ARBA00022723"/>
    </source>
</evidence>
<dbReference type="GO" id="GO:0016705">
    <property type="term" value="F:oxidoreductase activity, acting on paired donors, with incorporation or reduction of molecular oxygen"/>
    <property type="evidence" value="ECO:0007669"/>
    <property type="project" value="InterPro"/>
</dbReference>
<evidence type="ECO:0000256" key="1">
    <source>
        <dbReference type="ARBA" id="ARBA00001971"/>
    </source>
</evidence>
<dbReference type="CDD" id="cd11061">
    <property type="entry name" value="CYP67-like"/>
    <property type="match status" value="1"/>
</dbReference>
<keyword evidence="4 12" id="KW-0349">Heme</keyword>
<dbReference type="Pfam" id="PF00067">
    <property type="entry name" value="p450"/>
    <property type="match status" value="1"/>
</dbReference>
<dbReference type="InterPro" id="IPR050121">
    <property type="entry name" value="Cytochrome_P450_monoxygenase"/>
</dbReference>
<dbReference type="EMBL" id="PVWQ01000016">
    <property type="protein sequence ID" value="RDW61829.1"/>
    <property type="molecule type" value="Genomic_DNA"/>
</dbReference>
<evidence type="ECO:0000256" key="8">
    <source>
        <dbReference type="ARBA" id="ARBA00023002"/>
    </source>
</evidence>
<evidence type="ECO:0000256" key="4">
    <source>
        <dbReference type="ARBA" id="ARBA00022617"/>
    </source>
</evidence>
<keyword evidence="5" id="KW-0812">Transmembrane</keyword>
<sequence length="410" mass="46069">MAIDGPSSQCVKAEWYDLLHPNTGLVTTREKHLHRDRRRRWNRGFTPKALAQYKSKILPSIEQLDACIKNNIATGKVSDVSDLLFWLTFDRMGEFVLGKSFDMLRNQEWHSIIVLLQKAMSILGPLGPTPWVVQIAFRLMPRVGVLRDWFTMVAWCEEQVRTLKIQPQTPEDKPSEPAVLAHYLNLNLPDSRTTAGKPTNAALTGDSISAIVAGSEPTASALIALLYSLAKNPAHAETIRRELQQNTVDIRDSNSLARHCPHLEACIFEALRLYPSIPSGGYRKTSASEGITVGGTYIPPETTVVAPRFVIARREDCFQHAERFIPERWTTRPDLVRNRAAFAPFGTGSKSCIGRALAMNDLMLVTAHIVHHYEMRFPAGETGDEVGRDWVDNFTSTLGRLRLVFEEREV</sequence>
<organism evidence="14 15">
    <name type="scientific">Aspergillus mulundensis</name>
    <dbReference type="NCBI Taxonomy" id="1810919"/>
    <lineage>
        <taxon>Eukaryota</taxon>
        <taxon>Fungi</taxon>
        <taxon>Dikarya</taxon>
        <taxon>Ascomycota</taxon>
        <taxon>Pezizomycotina</taxon>
        <taxon>Eurotiomycetes</taxon>
        <taxon>Eurotiomycetidae</taxon>
        <taxon>Eurotiales</taxon>
        <taxon>Aspergillaceae</taxon>
        <taxon>Aspergillus</taxon>
        <taxon>Aspergillus subgen. Nidulantes</taxon>
    </lineage>
</organism>
<dbReference type="InterPro" id="IPR002401">
    <property type="entry name" value="Cyt_P450_E_grp-I"/>
</dbReference>
<name>A0A3D8QJ69_9EURO</name>